<evidence type="ECO:0000313" key="1">
    <source>
        <dbReference type="EMBL" id="KAF9534448.1"/>
    </source>
</evidence>
<gene>
    <name evidence="1" type="ORF">CPB83DRAFT_723868</name>
</gene>
<feature type="non-terminal residue" evidence="1">
    <location>
        <position position="1"/>
    </location>
</feature>
<dbReference type="EMBL" id="MU157826">
    <property type="protein sequence ID" value="KAF9534448.1"/>
    <property type="molecule type" value="Genomic_DNA"/>
</dbReference>
<dbReference type="AlphaFoldDB" id="A0A9P6ETB9"/>
<name>A0A9P6ETB9_9AGAR</name>
<protein>
    <submittedName>
        <fullName evidence="1">Uncharacterized protein</fullName>
    </submittedName>
</protein>
<evidence type="ECO:0000313" key="2">
    <source>
        <dbReference type="Proteomes" id="UP000807306"/>
    </source>
</evidence>
<sequence length="216" mass="24521">NYATELCMTHGQEGHIVGWQSKIGLRKQQILDTLFVELKDPPHTVQVDGLPDNVVPVYPTTNTVQIMLPSGTKYYIQRKQVEVLVNFAMTDFASQGKTRPDNSTDLHNLSSHQAYYTALSRSATAAGTLILQGFDPRKITSGCSGSLRQEFRELELLDAVTELRYQEKLPKEVVGETRNELLQSFREWKGEHYVPKVVHKAIRWPKRDPLVESEVV</sequence>
<feature type="non-terminal residue" evidence="1">
    <location>
        <position position="216"/>
    </location>
</feature>
<keyword evidence="2" id="KW-1185">Reference proteome</keyword>
<organism evidence="1 2">
    <name type="scientific">Crepidotus variabilis</name>
    <dbReference type="NCBI Taxonomy" id="179855"/>
    <lineage>
        <taxon>Eukaryota</taxon>
        <taxon>Fungi</taxon>
        <taxon>Dikarya</taxon>
        <taxon>Basidiomycota</taxon>
        <taxon>Agaricomycotina</taxon>
        <taxon>Agaricomycetes</taxon>
        <taxon>Agaricomycetidae</taxon>
        <taxon>Agaricales</taxon>
        <taxon>Agaricineae</taxon>
        <taxon>Crepidotaceae</taxon>
        <taxon>Crepidotus</taxon>
    </lineage>
</organism>
<reference evidence="1" key="1">
    <citation type="submission" date="2020-11" db="EMBL/GenBank/DDBJ databases">
        <authorList>
            <consortium name="DOE Joint Genome Institute"/>
            <person name="Ahrendt S."/>
            <person name="Riley R."/>
            <person name="Andreopoulos W."/>
            <person name="Labutti K."/>
            <person name="Pangilinan J."/>
            <person name="Ruiz-Duenas F.J."/>
            <person name="Barrasa J.M."/>
            <person name="Sanchez-Garcia M."/>
            <person name="Camarero S."/>
            <person name="Miyauchi S."/>
            <person name="Serrano A."/>
            <person name="Linde D."/>
            <person name="Babiker R."/>
            <person name="Drula E."/>
            <person name="Ayuso-Fernandez I."/>
            <person name="Pacheco R."/>
            <person name="Padilla G."/>
            <person name="Ferreira P."/>
            <person name="Barriuso J."/>
            <person name="Kellner H."/>
            <person name="Castanera R."/>
            <person name="Alfaro M."/>
            <person name="Ramirez L."/>
            <person name="Pisabarro A.G."/>
            <person name="Kuo A."/>
            <person name="Tritt A."/>
            <person name="Lipzen A."/>
            <person name="He G."/>
            <person name="Yan M."/>
            <person name="Ng V."/>
            <person name="Cullen D."/>
            <person name="Martin F."/>
            <person name="Rosso M.-N."/>
            <person name="Henrissat B."/>
            <person name="Hibbett D."/>
            <person name="Martinez A.T."/>
            <person name="Grigoriev I.V."/>
        </authorList>
    </citation>
    <scope>NUCLEOTIDE SEQUENCE</scope>
    <source>
        <strain evidence="1">CBS 506.95</strain>
    </source>
</reference>
<proteinExistence type="predicted"/>
<dbReference type="Proteomes" id="UP000807306">
    <property type="component" value="Unassembled WGS sequence"/>
</dbReference>
<comment type="caution">
    <text evidence="1">The sequence shown here is derived from an EMBL/GenBank/DDBJ whole genome shotgun (WGS) entry which is preliminary data.</text>
</comment>
<accession>A0A9P6ETB9</accession>
<dbReference type="OrthoDB" id="3247165at2759"/>